<evidence type="ECO:0000256" key="3">
    <source>
        <dbReference type="ARBA" id="ARBA00022723"/>
    </source>
</evidence>
<evidence type="ECO:0000256" key="8">
    <source>
        <dbReference type="SAM" id="SignalP"/>
    </source>
</evidence>
<comment type="PTM">
    <text evidence="7">Topaquinone (TPQ) is generated by copper-dependent autoxidation of a specific tyrosyl residue.</text>
</comment>
<dbReference type="InterPro" id="IPR000269">
    <property type="entry name" value="Cu_amine_oxidase"/>
</dbReference>
<dbReference type="Gene3D" id="3.10.450.40">
    <property type="match status" value="2"/>
</dbReference>
<feature type="domain" description="DUF1965" evidence="11">
    <location>
        <begin position="258"/>
        <end position="306"/>
    </location>
</feature>
<dbReference type="InterPro" id="IPR015800">
    <property type="entry name" value="Cu_amine_oxidase_N2"/>
</dbReference>
<feature type="signal peptide" evidence="8">
    <location>
        <begin position="1"/>
        <end position="22"/>
    </location>
</feature>
<dbReference type="InterPro" id="IPR036460">
    <property type="entry name" value="Cu_amine_oxidase_C_sf"/>
</dbReference>
<keyword evidence="8" id="KW-0732">Signal</keyword>
<feature type="domain" description="Copper amine oxidase catalytic" evidence="9">
    <location>
        <begin position="331"/>
        <end position="734"/>
    </location>
</feature>
<dbReference type="EMBL" id="JAZHXI010000001">
    <property type="protein sequence ID" value="KAL2075617.1"/>
    <property type="molecule type" value="Genomic_DNA"/>
</dbReference>
<comment type="similarity">
    <text evidence="2 7">Belongs to the copper/topaquinone oxidase family.</text>
</comment>
<dbReference type="Pfam" id="PF02727">
    <property type="entry name" value="Cu_amine_oxidN2"/>
    <property type="match status" value="1"/>
</dbReference>
<accession>A0ABR4D1B6</accession>
<dbReference type="Pfam" id="PF01179">
    <property type="entry name" value="Cu_amine_oxid"/>
    <property type="match status" value="1"/>
</dbReference>
<evidence type="ECO:0000256" key="6">
    <source>
        <dbReference type="ARBA" id="ARBA00023008"/>
    </source>
</evidence>
<keyword evidence="5 7" id="KW-0560">Oxidoreductase</keyword>
<proteinExistence type="inferred from homology"/>
<dbReference type="SUPFAM" id="SSF54416">
    <property type="entry name" value="Amine oxidase N-terminal region"/>
    <property type="match status" value="2"/>
</dbReference>
<dbReference type="InterPro" id="IPR015328">
    <property type="entry name" value="DUF1965"/>
</dbReference>
<keyword evidence="4 7" id="KW-0801">TPQ</keyword>
<dbReference type="SUPFAM" id="SSF49998">
    <property type="entry name" value="Amine oxidase catalytic domain"/>
    <property type="match status" value="1"/>
</dbReference>
<sequence>MFSPLRLTVVSALCAIVSVGLGSTPELIATKRTESIRRSPARWNTSNGTCPVPTDIPARASKTSPFLPLTTEVFKSVVDWLFHPNQNLNLTSVSNENLTQTDNYIWLIEALHPNKTDILNYLDRNSTIPRKYARVVINEGGKAIPDATEYFVGPLPIDNTTTIQTLDYMYTGSPHVPFNARFEDGPRIAAIDSIVAKTMSSIADITKDLMDIEYFGQSDERSNCQYFASKPGSANGSHSIVWLPWRRNGIAPYNQMMDFYASFDISGTDESLYTFRMFVYNNVIYTTVQQFREAWESGKIIKSPVTSREDSYLRKDRVGDFRELETRFAPTSVELDGKRYKVDEENRYVEYLGWSFYTGFTRDVGIQFFDIKFKGERVIYELSLQDAIAQYSANNPYHSRIAYNDRFYGMGSLMGRLIPGYDCPYHATYWNSTVHDAESTITNINSICMFETDIGHPITRHSADTYKQSTKGSALTIRVIATVGNYDYLWDYKFMTDGAIGVDVRASGYIQGSYYRPEDEERWGPRIAETMTGTLHTHVVNYKVDFDIIDEKNSFVKTDLIVENITQPWFPEHGTFEMARLNFTTLQTEDEGLLSATSANGQTMYTIQNNAHKNKWGVPRGYRIVPGISNVYLPSMLSPTFLKSGQYAKQAMAVSRQHDTEPYSSAALNQNLPEAPLVEFWKFFNGESLQQEDLVVWVNLGMHHYTRSEDLPNTLMSEAHSSVVFAPQNWGDAEATRDLANAVIYNKGEEDITIPFTNGVNPPSCFALSPEDELLGLFENGIA</sequence>
<evidence type="ECO:0000256" key="1">
    <source>
        <dbReference type="ARBA" id="ARBA00001935"/>
    </source>
</evidence>
<comment type="cofactor">
    <cofactor evidence="1">
        <name>Cu cation</name>
        <dbReference type="ChEBI" id="CHEBI:23378"/>
    </cofactor>
</comment>
<evidence type="ECO:0000313" key="13">
    <source>
        <dbReference type="Proteomes" id="UP001595075"/>
    </source>
</evidence>
<dbReference type="PANTHER" id="PTHR10638">
    <property type="entry name" value="COPPER AMINE OXIDASE"/>
    <property type="match status" value="1"/>
</dbReference>
<evidence type="ECO:0000259" key="10">
    <source>
        <dbReference type="Pfam" id="PF02727"/>
    </source>
</evidence>
<evidence type="ECO:0000256" key="5">
    <source>
        <dbReference type="ARBA" id="ARBA00023002"/>
    </source>
</evidence>
<protein>
    <recommendedName>
        <fullName evidence="7">Amine oxidase</fullName>
        <ecNumber evidence="7">1.4.3.-</ecNumber>
    </recommendedName>
</protein>
<feature type="domain" description="Copper amine oxidase N2-terminal" evidence="10">
    <location>
        <begin position="96"/>
        <end position="156"/>
    </location>
</feature>
<keyword evidence="6 7" id="KW-0186">Copper</keyword>
<evidence type="ECO:0000256" key="7">
    <source>
        <dbReference type="RuleBase" id="RU000672"/>
    </source>
</evidence>
<dbReference type="PANTHER" id="PTHR10638:SF20">
    <property type="entry name" value="AMINE OXIDASE"/>
    <property type="match status" value="1"/>
</dbReference>
<comment type="cofactor">
    <cofactor evidence="7">
        <name>Cu cation</name>
        <dbReference type="ChEBI" id="CHEBI:23378"/>
    </cofactor>
    <text evidence="7">Contains 1 topaquinone per subunit.</text>
</comment>
<evidence type="ECO:0000256" key="2">
    <source>
        <dbReference type="ARBA" id="ARBA00007983"/>
    </source>
</evidence>
<reference evidence="12 13" key="1">
    <citation type="journal article" date="2024" name="Commun. Biol.">
        <title>Comparative genomic analysis of thermophilic fungi reveals convergent evolutionary adaptations and gene losses.</title>
        <authorList>
            <person name="Steindorff A.S."/>
            <person name="Aguilar-Pontes M.V."/>
            <person name="Robinson A.J."/>
            <person name="Andreopoulos B."/>
            <person name="LaButti K."/>
            <person name="Kuo A."/>
            <person name="Mondo S."/>
            <person name="Riley R."/>
            <person name="Otillar R."/>
            <person name="Haridas S."/>
            <person name="Lipzen A."/>
            <person name="Grimwood J."/>
            <person name="Schmutz J."/>
            <person name="Clum A."/>
            <person name="Reid I.D."/>
            <person name="Moisan M.C."/>
            <person name="Butler G."/>
            <person name="Nguyen T.T.M."/>
            <person name="Dewar K."/>
            <person name="Conant G."/>
            <person name="Drula E."/>
            <person name="Henrissat B."/>
            <person name="Hansel C."/>
            <person name="Singer S."/>
            <person name="Hutchinson M.I."/>
            <person name="de Vries R.P."/>
            <person name="Natvig D.O."/>
            <person name="Powell A.J."/>
            <person name="Tsang A."/>
            <person name="Grigoriev I.V."/>
        </authorList>
    </citation>
    <scope>NUCLEOTIDE SEQUENCE [LARGE SCALE GENOMIC DNA]</scope>
    <source>
        <strain evidence="12 13">CBS 494.80</strain>
    </source>
</reference>
<keyword evidence="13" id="KW-1185">Reference proteome</keyword>
<dbReference type="InterPro" id="IPR015798">
    <property type="entry name" value="Cu_amine_oxidase_C"/>
</dbReference>
<evidence type="ECO:0000313" key="12">
    <source>
        <dbReference type="EMBL" id="KAL2075617.1"/>
    </source>
</evidence>
<feature type="chain" id="PRO_5045678950" description="Amine oxidase" evidence="8">
    <location>
        <begin position="23"/>
        <end position="783"/>
    </location>
</feature>
<organism evidence="12 13">
    <name type="scientific">Oculimacula yallundae</name>
    <dbReference type="NCBI Taxonomy" id="86028"/>
    <lineage>
        <taxon>Eukaryota</taxon>
        <taxon>Fungi</taxon>
        <taxon>Dikarya</taxon>
        <taxon>Ascomycota</taxon>
        <taxon>Pezizomycotina</taxon>
        <taxon>Leotiomycetes</taxon>
        <taxon>Helotiales</taxon>
        <taxon>Ploettnerulaceae</taxon>
        <taxon>Oculimacula</taxon>
    </lineage>
</organism>
<gene>
    <name evidence="12" type="ORF">VTL71DRAFT_560</name>
</gene>
<comment type="caution">
    <text evidence="12">The sequence shown here is derived from an EMBL/GenBank/DDBJ whole genome shotgun (WGS) entry which is preliminary data.</text>
</comment>
<dbReference type="InterPro" id="IPR016182">
    <property type="entry name" value="Cu_amine_oxidase_N-reg"/>
</dbReference>
<dbReference type="EC" id="1.4.3.-" evidence="7"/>
<dbReference type="Pfam" id="PF09248">
    <property type="entry name" value="DUF1965"/>
    <property type="match status" value="1"/>
</dbReference>
<evidence type="ECO:0000256" key="4">
    <source>
        <dbReference type="ARBA" id="ARBA00022772"/>
    </source>
</evidence>
<dbReference type="Gene3D" id="2.70.98.20">
    <property type="entry name" value="Copper amine oxidase, catalytic domain"/>
    <property type="match status" value="1"/>
</dbReference>
<dbReference type="PRINTS" id="PR00766">
    <property type="entry name" value="CUDAOXIDASE"/>
</dbReference>
<dbReference type="Proteomes" id="UP001595075">
    <property type="component" value="Unassembled WGS sequence"/>
</dbReference>
<evidence type="ECO:0000259" key="9">
    <source>
        <dbReference type="Pfam" id="PF01179"/>
    </source>
</evidence>
<evidence type="ECO:0000259" key="11">
    <source>
        <dbReference type="Pfam" id="PF09248"/>
    </source>
</evidence>
<keyword evidence="3 7" id="KW-0479">Metal-binding</keyword>
<name>A0ABR4D1B6_9HELO</name>